<dbReference type="InterPro" id="IPR052396">
    <property type="entry name" value="Meiotic_Drive_Suppr_Kinase"/>
</dbReference>
<dbReference type="InterPro" id="IPR011009">
    <property type="entry name" value="Kinase-like_dom_sf"/>
</dbReference>
<accession>A0A9P3L873</accession>
<dbReference type="AlphaFoldDB" id="A0A9P3L873"/>
<dbReference type="PANTHER" id="PTHR37171:SF1">
    <property type="entry name" value="SERINE_THREONINE-PROTEIN KINASE YRZF-RELATED"/>
    <property type="match status" value="1"/>
</dbReference>
<evidence type="ECO:0008006" key="3">
    <source>
        <dbReference type="Google" id="ProtNLM"/>
    </source>
</evidence>
<dbReference type="Gene3D" id="1.10.510.10">
    <property type="entry name" value="Transferase(Phosphotransferase) domain 1"/>
    <property type="match status" value="1"/>
</dbReference>
<comment type="caution">
    <text evidence="1">The sequence shown here is derived from an EMBL/GenBank/DDBJ whole genome shotgun (WGS) entry which is preliminary data.</text>
</comment>
<dbReference type="Proteomes" id="UP000703269">
    <property type="component" value="Unassembled WGS sequence"/>
</dbReference>
<organism evidence="1 2">
    <name type="scientific">Phanerochaete sordida</name>
    <dbReference type="NCBI Taxonomy" id="48140"/>
    <lineage>
        <taxon>Eukaryota</taxon>
        <taxon>Fungi</taxon>
        <taxon>Dikarya</taxon>
        <taxon>Basidiomycota</taxon>
        <taxon>Agaricomycotina</taxon>
        <taxon>Agaricomycetes</taxon>
        <taxon>Polyporales</taxon>
        <taxon>Phanerochaetaceae</taxon>
        <taxon>Phanerochaete</taxon>
    </lineage>
</organism>
<keyword evidence="2" id="KW-1185">Reference proteome</keyword>
<protein>
    <recommendedName>
        <fullName evidence="3">Protein kinase domain-containing protein</fullName>
    </recommendedName>
</protein>
<evidence type="ECO:0000313" key="2">
    <source>
        <dbReference type="Proteomes" id="UP000703269"/>
    </source>
</evidence>
<name>A0A9P3L873_9APHY</name>
<dbReference type="OrthoDB" id="3262759at2759"/>
<dbReference type="PANTHER" id="PTHR37171">
    <property type="entry name" value="SERINE/THREONINE-PROTEIN KINASE YRZF-RELATED"/>
    <property type="match status" value="1"/>
</dbReference>
<dbReference type="SUPFAM" id="SSF56112">
    <property type="entry name" value="Protein kinase-like (PK-like)"/>
    <property type="match status" value="1"/>
</dbReference>
<reference evidence="1 2" key="1">
    <citation type="submission" date="2021-08" db="EMBL/GenBank/DDBJ databases">
        <title>Draft Genome Sequence of Phanerochaete sordida strain YK-624.</title>
        <authorList>
            <person name="Mori T."/>
            <person name="Dohra H."/>
            <person name="Suzuki T."/>
            <person name="Kawagishi H."/>
            <person name="Hirai H."/>
        </authorList>
    </citation>
    <scope>NUCLEOTIDE SEQUENCE [LARGE SCALE GENOMIC DNA]</scope>
    <source>
        <strain evidence="1 2">YK-624</strain>
    </source>
</reference>
<sequence length="321" mass="36441">MDFPESTTSHRAIDLLLSYPEQSPFDLQPAVFNLIPQPDPLESFDTPAVKEAALAVARSSAVNIFMLMHGTNPLLLVDNDFAHARAKQTKMTAYHTPPRLPEVPLPETLEIIKELNPDGHTPIFLVCVDGNLRVMKTFPDRARYGKSDAGDPRDLFNAEAQAYAHLLHYGVCAKGVVPMCYGWARLSDAHIETIMDMPDASFRALDLQFHNGDLPRAIMLEFFPDADIMSIKNVTMSIAEKAFRALHDIHKAYVEHGDVHRRNILLLPDERVVWVDFDNSRTASSRKLTRSDLYEELMQGWEYMYMSMIPDKRIGFIQWLG</sequence>
<proteinExistence type="predicted"/>
<dbReference type="EMBL" id="BPQB01000001">
    <property type="protein sequence ID" value="GJE84688.1"/>
    <property type="molecule type" value="Genomic_DNA"/>
</dbReference>
<gene>
    <name evidence="1" type="ORF">PsYK624_007640</name>
</gene>
<evidence type="ECO:0000313" key="1">
    <source>
        <dbReference type="EMBL" id="GJE84688.1"/>
    </source>
</evidence>